<dbReference type="KEGG" id="adg:Adeg_0795"/>
<dbReference type="STRING" id="429009.Adeg_0795"/>
<dbReference type="SUPFAM" id="SSF52540">
    <property type="entry name" value="P-loop containing nucleoside triphosphate hydrolases"/>
    <property type="match status" value="1"/>
</dbReference>
<feature type="domain" description="Helicase HerA central" evidence="1">
    <location>
        <begin position="7"/>
        <end position="166"/>
    </location>
</feature>
<proteinExistence type="predicted"/>
<evidence type="ECO:0000313" key="3">
    <source>
        <dbReference type="Proteomes" id="UP000002620"/>
    </source>
</evidence>
<dbReference type="InterPro" id="IPR002789">
    <property type="entry name" value="HerA_central"/>
</dbReference>
<dbReference type="Proteomes" id="UP000002620">
    <property type="component" value="Chromosome"/>
</dbReference>
<dbReference type="Gene3D" id="3.40.50.300">
    <property type="entry name" value="P-loop containing nucleotide triphosphate hydrolases"/>
    <property type="match status" value="2"/>
</dbReference>
<evidence type="ECO:0000313" key="2">
    <source>
        <dbReference type="EMBL" id="ACX51937.1"/>
    </source>
</evidence>
<dbReference type="AlphaFoldDB" id="C9RCG0"/>
<keyword evidence="3" id="KW-1185">Reference proteome</keyword>
<dbReference type="InterPro" id="IPR027417">
    <property type="entry name" value="P-loop_NTPase"/>
</dbReference>
<dbReference type="InterPro" id="IPR008571">
    <property type="entry name" value="HerA-like"/>
</dbReference>
<organism evidence="2 3">
    <name type="scientific">Ammonifex degensii (strain DSM 10501 / KC4)</name>
    <dbReference type="NCBI Taxonomy" id="429009"/>
    <lineage>
        <taxon>Bacteria</taxon>
        <taxon>Bacillati</taxon>
        <taxon>Bacillota</taxon>
        <taxon>Clostridia</taxon>
        <taxon>Thermoanaerobacterales</taxon>
        <taxon>Thermoanaerobacteraceae</taxon>
        <taxon>Ammonifex</taxon>
    </lineage>
</organism>
<reference evidence="2 3" key="1">
    <citation type="submission" date="2009-10" db="EMBL/GenBank/DDBJ databases">
        <title>Complete sequence of chromosome of Ammonifex degensii KC4.</title>
        <authorList>
            <consortium name="US DOE Joint Genome Institute"/>
            <person name="Kerfeld C."/>
            <person name="Goodner B."/>
            <person name="Huber H."/>
            <person name="Stetter K."/>
            <person name="Lucas S."/>
            <person name="Copeland A."/>
            <person name="Lapidus A."/>
            <person name="Glavina del Rio T."/>
            <person name="Dalin E."/>
            <person name="Tice H."/>
            <person name="Bruce D."/>
            <person name="Goodwin L."/>
            <person name="Pitluck S."/>
            <person name="Saunders E."/>
            <person name="Brettin T."/>
            <person name="Detter J.C."/>
            <person name="Han C."/>
            <person name="Larimer F."/>
            <person name="Land M."/>
            <person name="Hauser L."/>
            <person name="Kyrpides N."/>
            <person name="Ovchinnikova G."/>
            <person name="Richardson P."/>
        </authorList>
    </citation>
    <scope>NUCLEOTIDE SEQUENCE [LARGE SCALE GENOMIC DNA]</scope>
    <source>
        <strain evidence="3">DSM 10501 / KC4</strain>
    </source>
</reference>
<dbReference type="Pfam" id="PF01935">
    <property type="entry name" value="DUF87"/>
    <property type="match status" value="1"/>
</dbReference>
<protein>
    <submittedName>
        <fullName evidence="2">ATPase-like protein</fullName>
    </submittedName>
</protein>
<dbReference type="eggNOG" id="COG0433">
    <property type="taxonomic scope" value="Bacteria"/>
</dbReference>
<dbReference type="RefSeq" id="WP_015738815.1">
    <property type="nucleotide sequence ID" value="NC_013385.1"/>
</dbReference>
<accession>C9RCG0</accession>
<dbReference type="EMBL" id="CP001785">
    <property type="protein sequence ID" value="ACX51937.1"/>
    <property type="molecule type" value="Genomic_DNA"/>
</dbReference>
<dbReference type="HOGENOM" id="CLU_058575_0_0_9"/>
<evidence type="ECO:0000259" key="1">
    <source>
        <dbReference type="Pfam" id="PF01935"/>
    </source>
</evidence>
<dbReference type="PANTHER" id="PTHR42957:SF1">
    <property type="entry name" value="HELICASE MJ1565-RELATED"/>
    <property type="match status" value="1"/>
</dbReference>
<dbReference type="PANTHER" id="PTHR42957">
    <property type="entry name" value="HELICASE MJ1565-RELATED"/>
    <property type="match status" value="1"/>
</dbReference>
<gene>
    <name evidence="2" type="ordered locus">Adeg_0795</name>
</gene>
<sequence length="396" mass="43378">MSGLFLGKETATGSPFFLDAERPRVILVCGKRGAGKSHTAAVFVEEVCAVRRDDTVVVVDPMGSSHSLAFPAPPESLRGWNLKPSRFPVRVFVAGDPARAYGGEVLLRMREAGIEVLRLAVVPSEVAPELWCGLLRLGSDTAAGAILYRAVTSLREKKSAFELRDVRQAVFTDPLAVGEARMVVLSKLAAAEQWGVFSGPGPGGGQFESGKVNVVNLSIHEPGAGSLRELVVDVVVRRLFSVWAQKKRAWEFGLAQRVPRLWLVVDEAHQFVPGNADSLSREALVRWVKEGRQLNLGMVLVTQQPAAVSPEFLSQVDAVVAHRLTMRDDLEALEAISPVYLRERLDSTVVTLEKRGEAVVLDDEKEEARRVFVRPRRSGGVPTGRQEFRREGALTF</sequence>
<name>C9RCG0_AMMDK</name>